<evidence type="ECO:0000256" key="2">
    <source>
        <dbReference type="SAM" id="Phobius"/>
    </source>
</evidence>
<organism evidence="3 4">
    <name type="scientific">Intrasporangium oryzae NRRL B-24470</name>
    <dbReference type="NCBI Taxonomy" id="1386089"/>
    <lineage>
        <taxon>Bacteria</taxon>
        <taxon>Bacillati</taxon>
        <taxon>Actinomycetota</taxon>
        <taxon>Actinomycetes</taxon>
        <taxon>Micrococcales</taxon>
        <taxon>Intrasporangiaceae</taxon>
        <taxon>Intrasporangium</taxon>
    </lineage>
</organism>
<dbReference type="RefSeq" id="WP_034805053.1">
    <property type="nucleotide sequence ID" value="NZ_AWSA01000018.1"/>
</dbReference>
<protein>
    <submittedName>
        <fullName evidence="3">Uncharacterized protein</fullName>
    </submittedName>
</protein>
<evidence type="ECO:0000313" key="3">
    <source>
        <dbReference type="EMBL" id="EWT01760.1"/>
    </source>
</evidence>
<accession>W9G6V3</accession>
<dbReference type="AlphaFoldDB" id="W9G6V3"/>
<dbReference type="PATRIC" id="fig|1386089.3.peg.2040"/>
<keyword evidence="2" id="KW-0812">Transmembrane</keyword>
<feature type="compositionally biased region" description="Low complexity" evidence="1">
    <location>
        <begin position="9"/>
        <end position="20"/>
    </location>
</feature>
<evidence type="ECO:0000313" key="4">
    <source>
        <dbReference type="Proteomes" id="UP000019489"/>
    </source>
</evidence>
<dbReference type="EMBL" id="AWSA01000018">
    <property type="protein sequence ID" value="EWT01760.1"/>
    <property type="molecule type" value="Genomic_DNA"/>
</dbReference>
<comment type="caution">
    <text evidence="3">The sequence shown here is derived from an EMBL/GenBank/DDBJ whole genome shotgun (WGS) entry which is preliminary data.</text>
</comment>
<gene>
    <name evidence="3" type="ORF">N865_07730</name>
</gene>
<dbReference type="STRING" id="1386089.N865_07730"/>
<feature type="region of interest" description="Disordered" evidence="1">
    <location>
        <begin position="157"/>
        <end position="248"/>
    </location>
</feature>
<keyword evidence="4" id="KW-1185">Reference proteome</keyword>
<feature type="compositionally biased region" description="Low complexity" evidence="1">
    <location>
        <begin position="199"/>
        <end position="248"/>
    </location>
</feature>
<sequence>MTADTPDLTATTHSTETTRTAEPQSLQPPAPRTRILDLSLTQLIGSSLAAATAAGLGSRLGVVGTIAGAAVGSVITAVAASVYTTSMNRAREALLAARALGRRDGVVPWLDRWRLPDQTQARRLLATAGVVFLVAAAFLTGLQLATGASVTGTSIGTRAQAAPAREVSRSPHPATATTPAGVTGTPTPSGTGQQGGLAGTATAPPAPAASGASTGTAGPAAATGTPSPATPGTSATSPPATTQVGQAG</sequence>
<reference evidence="3 4" key="1">
    <citation type="submission" date="2013-08" db="EMBL/GenBank/DDBJ databases">
        <title>Intrasporangium oryzae NRRL B-24470.</title>
        <authorList>
            <person name="Liu H."/>
            <person name="Wang G."/>
        </authorList>
    </citation>
    <scope>NUCLEOTIDE SEQUENCE [LARGE SCALE GENOMIC DNA]</scope>
    <source>
        <strain evidence="3 4">NRRL B-24470</strain>
    </source>
</reference>
<feature type="compositionally biased region" description="Low complexity" evidence="1">
    <location>
        <begin position="173"/>
        <end position="191"/>
    </location>
</feature>
<feature type="transmembrane region" description="Helical" evidence="2">
    <location>
        <begin position="62"/>
        <end position="83"/>
    </location>
</feature>
<proteinExistence type="predicted"/>
<dbReference type="Proteomes" id="UP000019489">
    <property type="component" value="Unassembled WGS sequence"/>
</dbReference>
<feature type="region of interest" description="Disordered" evidence="1">
    <location>
        <begin position="1"/>
        <end position="30"/>
    </location>
</feature>
<evidence type="ECO:0000256" key="1">
    <source>
        <dbReference type="SAM" id="MobiDB-lite"/>
    </source>
</evidence>
<dbReference type="eggNOG" id="ENOG5032Y91">
    <property type="taxonomic scope" value="Bacteria"/>
</dbReference>
<feature type="transmembrane region" description="Helical" evidence="2">
    <location>
        <begin position="124"/>
        <end position="145"/>
    </location>
</feature>
<keyword evidence="2" id="KW-1133">Transmembrane helix</keyword>
<name>W9G6V3_9MICO</name>
<keyword evidence="2" id="KW-0472">Membrane</keyword>